<gene>
    <name evidence="1" type="ORF">HU200_021365</name>
</gene>
<accession>A0A835F0A2</accession>
<comment type="caution">
    <text evidence="1">The sequence shown here is derived from an EMBL/GenBank/DDBJ whole genome shotgun (WGS) entry which is preliminary data.</text>
</comment>
<dbReference type="EMBL" id="JACEFO010001663">
    <property type="protein sequence ID" value="KAF8724334.1"/>
    <property type="molecule type" value="Genomic_DNA"/>
</dbReference>
<organism evidence="1 2">
    <name type="scientific">Digitaria exilis</name>
    <dbReference type="NCBI Taxonomy" id="1010633"/>
    <lineage>
        <taxon>Eukaryota</taxon>
        <taxon>Viridiplantae</taxon>
        <taxon>Streptophyta</taxon>
        <taxon>Embryophyta</taxon>
        <taxon>Tracheophyta</taxon>
        <taxon>Spermatophyta</taxon>
        <taxon>Magnoliopsida</taxon>
        <taxon>Liliopsida</taxon>
        <taxon>Poales</taxon>
        <taxon>Poaceae</taxon>
        <taxon>PACMAD clade</taxon>
        <taxon>Panicoideae</taxon>
        <taxon>Panicodae</taxon>
        <taxon>Paniceae</taxon>
        <taxon>Anthephorinae</taxon>
        <taxon>Digitaria</taxon>
    </lineage>
</organism>
<protein>
    <submittedName>
        <fullName evidence="1">Uncharacterized protein</fullName>
    </submittedName>
</protein>
<reference evidence="1" key="1">
    <citation type="submission" date="2020-07" db="EMBL/GenBank/DDBJ databases">
        <title>Genome sequence and genetic diversity analysis of an under-domesticated orphan crop, white fonio (Digitaria exilis).</title>
        <authorList>
            <person name="Bennetzen J.L."/>
            <person name="Chen S."/>
            <person name="Ma X."/>
            <person name="Wang X."/>
            <person name="Yssel A.E.J."/>
            <person name="Chaluvadi S.R."/>
            <person name="Johnson M."/>
            <person name="Gangashetty P."/>
            <person name="Hamidou F."/>
            <person name="Sanogo M.D."/>
            <person name="Zwaenepoel A."/>
            <person name="Wallace J."/>
            <person name="Van De Peer Y."/>
            <person name="Van Deynze A."/>
        </authorList>
    </citation>
    <scope>NUCLEOTIDE SEQUENCE</scope>
    <source>
        <tissue evidence="1">Leaves</tissue>
    </source>
</reference>
<name>A0A835F0A2_9POAL</name>
<dbReference type="AlphaFoldDB" id="A0A835F0A2"/>
<evidence type="ECO:0000313" key="2">
    <source>
        <dbReference type="Proteomes" id="UP000636709"/>
    </source>
</evidence>
<evidence type="ECO:0000313" key="1">
    <source>
        <dbReference type="EMBL" id="KAF8724334.1"/>
    </source>
</evidence>
<proteinExistence type="predicted"/>
<dbReference type="Proteomes" id="UP000636709">
    <property type="component" value="Unassembled WGS sequence"/>
</dbReference>
<dbReference type="OrthoDB" id="288590at2759"/>
<keyword evidence="2" id="KW-1185">Reference proteome</keyword>
<sequence length="210" mass="22909">MFHQLLPNTTVGPLPELVNGSSSVRYRSVDYPDFMKDFFSMKHDGGPGTLGKEDHPLGKGFAESRLSAKLTRQSFSRRSYLCRELSVGITAKPLPCAPEPLGKDLALTPARRRCAVSVGPAAGLSAKNSRALGKELKVCRESRARHSAKSPWGPHREKQARGLCTWLCREPSPVLTAKNGSFAESLALCSRQKMAHLPRAWPHALGKPLG</sequence>